<comment type="catalytic activity">
    <reaction evidence="7">
        <text>trans-4-hydroxy-L-proline + a quinone = (3R,5S)-1-pyrroline-3-hydroxy-5-carboxylate + a quinol + H(+)</text>
        <dbReference type="Rhea" id="RHEA:52512"/>
        <dbReference type="ChEBI" id="CHEBI:15378"/>
        <dbReference type="ChEBI" id="CHEBI:24646"/>
        <dbReference type="ChEBI" id="CHEBI:58375"/>
        <dbReference type="ChEBI" id="CHEBI:62612"/>
        <dbReference type="ChEBI" id="CHEBI:132124"/>
        <dbReference type="EC" id="1.5.5.3"/>
    </reaction>
</comment>
<reference evidence="10" key="1">
    <citation type="submission" date="2020-07" db="EMBL/GenBank/DDBJ databases">
        <title>Multicomponent nature underlies the extraordinary mechanical properties of spider dragline silk.</title>
        <authorList>
            <person name="Kono N."/>
            <person name="Nakamura H."/>
            <person name="Mori M."/>
            <person name="Yoshida Y."/>
            <person name="Ohtoshi R."/>
            <person name="Malay A.D."/>
            <person name="Moran D.A.P."/>
            <person name="Tomita M."/>
            <person name="Numata K."/>
            <person name="Arakawa K."/>
        </authorList>
    </citation>
    <scope>NUCLEOTIDE SEQUENCE</scope>
</reference>
<name>A0A8X6HAV3_TRICU</name>
<dbReference type="Proteomes" id="UP000887116">
    <property type="component" value="Unassembled WGS sequence"/>
</dbReference>
<evidence type="ECO:0000256" key="3">
    <source>
        <dbReference type="ARBA" id="ARBA00022630"/>
    </source>
</evidence>
<accession>A0A8X6HAV3</accession>
<evidence type="ECO:0000256" key="7">
    <source>
        <dbReference type="ARBA" id="ARBA00048242"/>
    </source>
</evidence>
<dbReference type="InterPro" id="IPR029041">
    <property type="entry name" value="FAD-linked_oxidoreductase-like"/>
</dbReference>
<evidence type="ECO:0000256" key="6">
    <source>
        <dbReference type="ARBA" id="ARBA00023062"/>
    </source>
</evidence>
<dbReference type="PANTHER" id="PTHR13914">
    <property type="entry name" value="PROLINE OXIDASE"/>
    <property type="match status" value="1"/>
</dbReference>
<comment type="similarity">
    <text evidence="2 8">Belongs to the proline oxidase family.</text>
</comment>
<evidence type="ECO:0000256" key="8">
    <source>
        <dbReference type="RuleBase" id="RU364054"/>
    </source>
</evidence>
<evidence type="ECO:0000256" key="4">
    <source>
        <dbReference type="ARBA" id="ARBA00022827"/>
    </source>
</evidence>
<keyword evidence="6 8" id="KW-0642">Proline metabolism</keyword>
<comment type="catalytic activity">
    <reaction evidence="8">
        <text>L-proline + a quinone = (S)-1-pyrroline-5-carboxylate + a quinol + H(+)</text>
        <dbReference type="Rhea" id="RHEA:23784"/>
        <dbReference type="ChEBI" id="CHEBI:15378"/>
        <dbReference type="ChEBI" id="CHEBI:17388"/>
        <dbReference type="ChEBI" id="CHEBI:24646"/>
        <dbReference type="ChEBI" id="CHEBI:60039"/>
        <dbReference type="ChEBI" id="CHEBI:132124"/>
        <dbReference type="EC" id="1.5.5.2"/>
    </reaction>
</comment>
<evidence type="ECO:0000256" key="5">
    <source>
        <dbReference type="ARBA" id="ARBA00023002"/>
    </source>
</evidence>
<comment type="function">
    <text evidence="8">Converts proline to delta-1-pyrroline-5-carboxylate.</text>
</comment>
<evidence type="ECO:0000256" key="1">
    <source>
        <dbReference type="ARBA" id="ARBA00001974"/>
    </source>
</evidence>
<feature type="domain" description="Proline dehydrogenase" evidence="9">
    <location>
        <begin position="114"/>
        <end position="439"/>
    </location>
</feature>
<dbReference type="EC" id="1.5.5.2" evidence="8"/>
<sequence length="467" mass="52616">MHRWKEACQRARGAHRARPSFSLGISARHSTTPPPLTFEDHNRAFRNKSTWELVRALAVLRACSLQPLVDNSLQLMKWVERTGGEACLRLLLKRTLYEQFVGGETPRELRQCVRKVSGAGMRCMLAATMEEDVGQERRAEEVYQENCRRILEAIELSSDTCQSPMIQLKLSGLLPARLLVRLGDLYTASMDSRLRIVEAIADQMVKDSIQVSMFQESLNNTERNTLGKAVRRFKDICERARCKNVRVLVDAECTDLNEGLSALCLGAAAAFNSEAPVVWNTYQCYLKEADKRIREEMGLLSEGVHVCFGAKLVRGAYMLQERLRAQQQGLPDPICDDYSATSTNYDKIASFLLTLAGPRCHFIAATHNEGSIRLVIKRMEDEKIDRCFVSFGQLYGMCDQVSYPLAESGFAVYKSVPYGSLVEVLPYLARRALENKGVLEGARKEHALLVKELRTRLLPRTFGANIP</sequence>
<dbReference type="Gene3D" id="3.20.20.220">
    <property type="match status" value="1"/>
</dbReference>
<gene>
    <name evidence="10" type="primary">PRODH2</name>
    <name evidence="10" type="ORF">TNCT_117411</name>
</gene>
<keyword evidence="3 8" id="KW-0285">Flavoprotein</keyword>
<evidence type="ECO:0000256" key="2">
    <source>
        <dbReference type="ARBA" id="ARBA00005869"/>
    </source>
</evidence>
<dbReference type="GO" id="GO:0071949">
    <property type="term" value="F:FAD binding"/>
    <property type="evidence" value="ECO:0007669"/>
    <property type="project" value="TreeGrafter"/>
</dbReference>
<dbReference type="GO" id="GO:0010133">
    <property type="term" value="P:L-proline catabolic process to L-glutamate"/>
    <property type="evidence" value="ECO:0007669"/>
    <property type="project" value="TreeGrafter"/>
</dbReference>
<evidence type="ECO:0000259" key="9">
    <source>
        <dbReference type="Pfam" id="PF01619"/>
    </source>
</evidence>
<dbReference type="AlphaFoldDB" id="A0A8X6HAV3"/>
<comment type="cofactor">
    <cofactor evidence="1 8">
        <name>FAD</name>
        <dbReference type="ChEBI" id="CHEBI:57692"/>
    </cofactor>
</comment>
<keyword evidence="4 8" id="KW-0274">FAD</keyword>
<keyword evidence="11" id="KW-1185">Reference proteome</keyword>
<dbReference type="PANTHER" id="PTHR13914:SF29">
    <property type="entry name" value="HYDROXYPROLINE DEHYDROGENASE"/>
    <property type="match status" value="1"/>
</dbReference>
<proteinExistence type="inferred from homology"/>
<keyword evidence="5 8" id="KW-0560">Oxidoreductase</keyword>
<comment type="caution">
    <text evidence="10">The sequence shown here is derived from an EMBL/GenBank/DDBJ whole genome shotgun (WGS) entry which is preliminary data.</text>
</comment>
<dbReference type="GO" id="GO:0004657">
    <property type="term" value="F:proline dehydrogenase activity"/>
    <property type="evidence" value="ECO:0007669"/>
    <property type="project" value="UniProtKB-EC"/>
</dbReference>
<dbReference type="SUPFAM" id="SSF51730">
    <property type="entry name" value="FAD-linked oxidoreductase"/>
    <property type="match status" value="1"/>
</dbReference>
<organism evidence="10 11">
    <name type="scientific">Trichonephila clavata</name>
    <name type="common">Joro spider</name>
    <name type="synonym">Nephila clavata</name>
    <dbReference type="NCBI Taxonomy" id="2740835"/>
    <lineage>
        <taxon>Eukaryota</taxon>
        <taxon>Metazoa</taxon>
        <taxon>Ecdysozoa</taxon>
        <taxon>Arthropoda</taxon>
        <taxon>Chelicerata</taxon>
        <taxon>Arachnida</taxon>
        <taxon>Araneae</taxon>
        <taxon>Araneomorphae</taxon>
        <taxon>Entelegynae</taxon>
        <taxon>Araneoidea</taxon>
        <taxon>Nephilidae</taxon>
        <taxon>Trichonephila</taxon>
    </lineage>
</organism>
<dbReference type="Pfam" id="PF01619">
    <property type="entry name" value="Pro_dh"/>
    <property type="match status" value="1"/>
</dbReference>
<protein>
    <recommendedName>
        <fullName evidence="8">Proline dehydrogenase</fullName>
        <ecNumber evidence="8">1.5.5.2</ecNumber>
    </recommendedName>
</protein>
<evidence type="ECO:0000313" key="11">
    <source>
        <dbReference type="Proteomes" id="UP000887116"/>
    </source>
</evidence>
<dbReference type="InterPro" id="IPR002872">
    <property type="entry name" value="Proline_DH_dom"/>
</dbReference>
<dbReference type="InterPro" id="IPR015659">
    <property type="entry name" value="Proline_oxidase"/>
</dbReference>
<dbReference type="EMBL" id="BMAO01037648">
    <property type="protein sequence ID" value="GFR19203.1"/>
    <property type="molecule type" value="Genomic_DNA"/>
</dbReference>
<dbReference type="OrthoDB" id="5464at2759"/>
<dbReference type="GO" id="GO:0005739">
    <property type="term" value="C:mitochondrion"/>
    <property type="evidence" value="ECO:0007669"/>
    <property type="project" value="TreeGrafter"/>
</dbReference>
<evidence type="ECO:0000313" key="10">
    <source>
        <dbReference type="EMBL" id="GFR19203.1"/>
    </source>
</evidence>